<keyword evidence="6" id="KW-0999">Mitochondrion inner membrane</keyword>
<dbReference type="PANTHER" id="PTHR45760:SF2">
    <property type="entry name" value="FI19922P1-RELATED"/>
    <property type="match status" value="1"/>
</dbReference>
<protein>
    <submittedName>
        <fullName evidence="12">Mitochondrial carrier</fullName>
    </submittedName>
</protein>
<evidence type="ECO:0000256" key="10">
    <source>
        <dbReference type="PROSITE-ProRule" id="PRU00282"/>
    </source>
</evidence>
<dbReference type="PROSITE" id="PS50920">
    <property type="entry name" value="SOLCAR"/>
    <property type="match status" value="3"/>
</dbReference>
<dbReference type="Pfam" id="PF00153">
    <property type="entry name" value="Mito_carr"/>
    <property type="match status" value="3"/>
</dbReference>
<comment type="similarity">
    <text evidence="2 11">Belongs to the mitochondrial carrier (TC 2.A.29) family.</text>
</comment>
<dbReference type="GO" id="GO:1990542">
    <property type="term" value="P:mitochondrial transmembrane transport"/>
    <property type="evidence" value="ECO:0007669"/>
    <property type="project" value="InterPro"/>
</dbReference>
<accession>A0A8H7HAC4</accession>
<dbReference type="InterPro" id="IPR018108">
    <property type="entry name" value="MCP_transmembrane"/>
</dbReference>
<dbReference type="EMBL" id="JACYCC010000037">
    <property type="protein sequence ID" value="KAF8680085.1"/>
    <property type="molecule type" value="Genomic_DNA"/>
</dbReference>
<organism evidence="12 13">
    <name type="scientific">Rhizoctonia solani</name>
    <dbReference type="NCBI Taxonomy" id="456999"/>
    <lineage>
        <taxon>Eukaryota</taxon>
        <taxon>Fungi</taxon>
        <taxon>Dikarya</taxon>
        <taxon>Basidiomycota</taxon>
        <taxon>Agaricomycotina</taxon>
        <taxon>Agaricomycetes</taxon>
        <taxon>Cantharellales</taxon>
        <taxon>Ceratobasidiaceae</taxon>
        <taxon>Rhizoctonia</taxon>
    </lineage>
</organism>
<comment type="subcellular location">
    <subcellularLocation>
        <location evidence="1">Mitochondrion inner membrane</location>
        <topology evidence="1">Multi-pass membrane protein</topology>
    </subcellularLocation>
</comment>
<feature type="repeat" description="Solcar" evidence="10">
    <location>
        <begin position="282"/>
        <end position="376"/>
    </location>
</feature>
<evidence type="ECO:0000313" key="13">
    <source>
        <dbReference type="Proteomes" id="UP000650582"/>
    </source>
</evidence>
<keyword evidence="8" id="KW-0496">Mitochondrion</keyword>
<proteinExistence type="inferred from homology"/>
<sequence length="389" mass="40967">MTSTLSANAKGKQKMLEIQPVYAKAVAAATGSTMTALTTIHPVTPFDLIKTRLQTQPTATVAPPTLFPRPPLQAKAGVSSGLASSCCRPSSLPCVRNISSLAAAYPSHASIPGHSESLVCLWDGTWRTERVKGFWDAVVKVSRSEGIAGLWKGVGTSLTIAVPASTAYMLTYDYLNHSLPVAQVAPLLTPLTAGIAARTIVATFVSPLELVRTRLQSTPVSPGTPHTMKSVLDGIQKMVANDGLRTLWRGLGPTLWRDVPFSGIYWAGYESGKRIANNRGYTGVEVAFGSGALSGMVAALVTMPFDTLKTRRQAALISSAEGTTNSTVSSGMTGLIRQIIHTEGPRALFAGLTPRVAKIAPACGIMIACYEGVGKFLSPVDPDSDEVTA</sequence>
<evidence type="ECO:0000256" key="11">
    <source>
        <dbReference type="RuleBase" id="RU000488"/>
    </source>
</evidence>
<keyword evidence="3 11" id="KW-0813">Transport</keyword>
<dbReference type="GO" id="GO:0005743">
    <property type="term" value="C:mitochondrial inner membrane"/>
    <property type="evidence" value="ECO:0007669"/>
    <property type="project" value="UniProtKB-SubCell"/>
</dbReference>
<evidence type="ECO:0000313" key="12">
    <source>
        <dbReference type="EMBL" id="KAF8680085.1"/>
    </source>
</evidence>
<evidence type="ECO:0000256" key="6">
    <source>
        <dbReference type="ARBA" id="ARBA00022792"/>
    </source>
</evidence>
<evidence type="ECO:0000256" key="9">
    <source>
        <dbReference type="ARBA" id="ARBA00023136"/>
    </source>
</evidence>
<evidence type="ECO:0000256" key="5">
    <source>
        <dbReference type="ARBA" id="ARBA00022737"/>
    </source>
</evidence>
<keyword evidence="5" id="KW-0677">Repeat</keyword>
<keyword evidence="9 10" id="KW-0472">Membrane</keyword>
<feature type="repeat" description="Solcar" evidence="10">
    <location>
        <begin position="23"/>
        <end position="178"/>
    </location>
</feature>
<evidence type="ECO:0000256" key="8">
    <source>
        <dbReference type="ARBA" id="ARBA00023128"/>
    </source>
</evidence>
<gene>
    <name evidence="12" type="ORF">RHS04_04083</name>
</gene>
<evidence type="ECO:0000256" key="1">
    <source>
        <dbReference type="ARBA" id="ARBA00004448"/>
    </source>
</evidence>
<evidence type="ECO:0000256" key="4">
    <source>
        <dbReference type="ARBA" id="ARBA00022692"/>
    </source>
</evidence>
<dbReference type="Gene3D" id="1.50.40.10">
    <property type="entry name" value="Mitochondrial carrier domain"/>
    <property type="match status" value="1"/>
</dbReference>
<dbReference type="Proteomes" id="UP000650582">
    <property type="component" value="Unassembled WGS sequence"/>
</dbReference>
<dbReference type="InterPro" id="IPR045315">
    <property type="entry name" value="Mtm1-like"/>
</dbReference>
<dbReference type="AlphaFoldDB" id="A0A8H7HAC4"/>
<comment type="caution">
    <text evidence="12">The sequence shown here is derived from an EMBL/GenBank/DDBJ whole genome shotgun (WGS) entry which is preliminary data.</text>
</comment>
<reference evidence="12" key="1">
    <citation type="submission" date="2020-09" db="EMBL/GenBank/DDBJ databases">
        <title>Comparative genome analyses of four rice-infecting Rhizoctonia solani isolates reveal extensive enrichment of homogalacturonan modification genes.</title>
        <authorList>
            <person name="Lee D.-Y."/>
            <person name="Jeon J."/>
            <person name="Kim K.-T."/>
            <person name="Cheong K."/>
            <person name="Song H."/>
            <person name="Choi G."/>
            <person name="Ko J."/>
            <person name="Opiyo S.O."/>
            <person name="Zuo S."/>
            <person name="Madhav S."/>
            <person name="Lee Y.-H."/>
            <person name="Wang G.-L."/>
        </authorList>
    </citation>
    <scope>NUCLEOTIDE SEQUENCE</scope>
    <source>
        <strain evidence="12">AG1-IA YN-7</strain>
    </source>
</reference>
<dbReference type="InterPro" id="IPR023395">
    <property type="entry name" value="MCP_dom_sf"/>
</dbReference>
<dbReference type="PANTHER" id="PTHR45760">
    <property type="entry name" value="FI19922P1-RELATED"/>
    <property type="match status" value="1"/>
</dbReference>
<dbReference type="SUPFAM" id="SSF103506">
    <property type="entry name" value="Mitochondrial carrier"/>
    <property type="match status" value="1"/>
</dbReference>
<evidence type="ECO:0000256" key="7">
    <source>
        <dbReference type="ARBA" id="ARBA00022989"/>
    </source>
</evidence>
<feature type="repeat" description="Solcar" evidence="10">
    <location>
        <begin position="185"/>
        <end position="275"/>
    </location>
</feature>
<evidence type="ECO:0000256" key="3">
    <source>
        <dbReference type="ARBA" id="ARBA00022448"/>
    </source>
</evidence>
<name>A0A8H7HAC4_9AGAM</name>
<keyword evidence="7" id="KW-1133">Transmembrane helix</keyword>
<evidence type="ECO:0000256" key="2">
    <source>
        <dbReference type="ARBA" id="ARBA00006375"/>
    </source>
</evidence>
<keyword evidence="4 10" id="KW-0812">Transmembrane</keyword>